<dbReference type="Proteomes" id="UP000006729">
    <property type="component" value="Chromosome 13"/>
</dbReference>
<gene>
    <name evidence="1" type="ORF">POPTR_013G068601</name>
</gene>
<dbReference type="EMBL" id="CM009302">
    <property type="protein sequence ID" value="RQO99092.1"/>
    <property type="molecule type" value="Genomic_DNA"/>
</dbReference>
<organism evidence="1 2">
    <name type="scientific">Populus trichocarpa</name>
    <name type="common">Western balsam poplar</name>
    <name type="synonym">Populus balsamifera subsp. trichocarpa</name>
    <dbReference type="NCBI Taxonomy" id="3694"/>
    <lineage>
        <taxon>Eukaryota</taxon>
        <taxon>Viridiplantae</taxon>
        <taxon>Streptophyta</taxon>
        <taxon>Embryophyta</taxon>
        <taxon>Tracheophyta</taxon>
        <taxon>Spermatophyta</taxon>
        <taxon>Magnoliopsida</taxon>
        <taxon>eudicotyledons</taxon>
        <taxon>Gunneridae</taxon>
        <taxon>Pentapetalae</taxon>
        <taxon>rosids</taxon>
        <taxon>fabids</taxon>
        <taxon>Malpighiales</taxon>
        <taxon>Salicaceae</taxon>
        <taxon>Saliceae</taxon>
        <taxon>Populus</taxon>
    </lineage>
</organism>
<proteinExistence type="predicted"/>
<evidence type="ECO:0000313" key="2">
    <source>
        <dbReference type="Proteomes" id="UP000006729"/>
    </source>
</evidence>
<dbReference type="AlphaFoldDB" id="A0A3N7FX59"/>
<protein>
    <submittedName>
        <fullName evidence="1">Uncharacterized protein</fullName>
    </submittedName>
</protein>
<evidence type="ECO:0000313" key="1">
    <source>
        <dbReference type="EMBL" id="RQO99092.1"/>
    </source>
</evidence>
<dbReference type="InParanoid" id="A0A3N7FX59"/>
<reference evidence="1 2" key="1">
    <citation type="journal article" date="2006" name="Science">
        <title>The genome of black cottonwood, Populus trichocarpa (Torr. &amp; Gray).</title>
        <authorList>
            <person name="Tuskan G.A."/>
            <person name="Difazio S."/>
            <person name="Jansson S."/>
            <person name="Bohlmann J."/>
            <person name="Grigoriev I."/>
            <person name="Hellsten U."/>
            <person name="Putnam N."/>
            <person name="Ralph S."/>
            <person name="Rombauts S."/>
            <person name="Salamov A."/>
            <person name="Schein J."/>
            <person name="Sterck L."/>
            <person name="Aerts A."/>
            <person name="Bhalerao R.R."/>
            <person name="Bhalerao R.P."/>
            <person name="Blaudez D."/>
            <person name="Boerjan W."/>
            <person name="Brun A."/>
            <person name="Brunner A."/>
            <person name="Busov V."/>
            <person name="Campbell M."/>
            <person name="Carlson J."/>
            <person name="Chalot M."/>
            <person name="Chapman J."/>
            <person name="Chen G.L."/>
            <person name="Cooper D."/>
            <person name="Coutinho P.M."/>
            <person name="Couturier J."/>
            <person name="Covert S."/>
            <person name="Cronk Q."/>
            <person name="Cunningham R."/>
            <person name="Davis J."/>
            <person name="Degroeve S."/>
            <person name="Dejardin A."/>
            <person name="Depamphilis C."/>
            <person name="Detter J."/>
            <person name="Dirks B."/>
            <person name="Dubchak I."/>
            <person name="Duplessis S."/>
            <person name="Ehlting J."/>
            <person name="Ellis B."/>
            <person name="Gendler K."/>
            <person name="Goodstein D."/>
            <person name="Gribskov M."/>
            <person name="Grimwood J."/>
            <person name="Groover A."/>
            <person name="Gunter L."/>
            <person name="Hamberger B."/>
            <person name="Heinze B."/>
            <person name="Helariutta Y."/>
            <person name="Henrissat B."/>
            <person name="Holligan D."/>
            <person name="Holt R."/>
            <person name="Huang W."/>
            <person name="Islam-Faridi N."/>
            <person name="Jones S."/>
            <person name="Jones-Rhoades M."/>
            <person name="Jorgensen R."/>
            <person name="Joshi C."/>
            <person name="Kangasjarvi J."/>
            <person name="Karlsson J."/>
            <person name="Kelleher C."/>
            <person name="Kirkpatrick R."/>
            <person name="Kirst M."/>
            <person name="Kohler A."/>
            <person name="Kalluri U."/>
            <person name="Larimer F."/>
            <person name="Leebens-Mack J."/>
            <person name="Leple J.C."/>
            <person name="Locascio P."/>
            <person name="Lou Y."/>
            <person name="Lucas S."/>
            <person name="Martin F."/>
            <person name="Montanini B."/>
            <person name="Napoli C."/>
            <person name="Nelson D.R."/>
            <person name="Nelson C."/>
            <person name="Nieminen K."/>
            <person name="Nilsson O."/>
            <person name="Pereda V."/>
            <person name="Peter G."/>
            <person name="Philippe R."/>
            <person name="Pilate G."/>
            <person name="Poliakov A."/>
            <person name="Razumovskaya J."/>
            <person name="Richardson P."/>
            <person name="Rinaldi C."/>
            <person name="Ritland K."/>
            <person name="Rouze P."/>
            <person name="Ryaboy D."/>
            <person name="Schmutz J."/>
            <person name="Schrader J."/>
            <person name="Segerman B."/>
            <person name="Shin H."/>
            <person name="Siddiqui A."/>
            <person name="Sterky F."/>
            <person name="Terry A."/>
            <person name="Tsai C.J."/>
            <person name="Uberbacher E."/>
            <person name="Unneberg P."/>
            <person name="Vahala J."/>
            <person name="Wall K."/>
            <person name="Wessler S."/>
            <person name="Yang G."/>
            <person name="Yin T."/>
            <person name="Douglas C."/>
            <person name="Marra M."/>
            <person name="Sandberg G."/>
            <person name="Van de Peer Y."/>
            <person name="Rokhsar D."/>
        </authorList>
    </citation>
    <scope>NUCLEOTIDE SEQUENCE [LARGE SCALE GENOMIC DNA]</scope>
    <source>
        <strain evidence="2">cv. Nisqually</strain>
    </source>
</reference>
<keyword evidence="2" id="KW-1185">Reference proteome</keyword>
<accession>A0A3N7FX59</accession>
<sequence length="66" mass="7068">MRQGAKYSSSTTGQSNKSASKNYLKMPATCPSSCCVWSLNTSSSSSYRHILSVCPNPLASNNNLGY</sequence>
<dbReference type="Gramene" id="Potri.013G068601.1.v4.1">
    <property type="protein sequence ID" value="Potri.013G068601.1.v4.1"/>
    <property type="gene ID" value="Potri.013G068601.v4.1"/>
</dbReference>
<name>A0A3N7FX59_POPTR</name>